<dbReference type="Proteomes" id="UP000515928">
    <property type="component" value="Chromosome"/>
</dbReference>
<dbReference type="KEGG" id="eio:H9L01_05160"/>
<dbReference type="EMBL" id="CP060715">
    <property type="protein sequence ID" value="QNN61748.1"/>
    <property type="molecule type" value="Genomic_DNA"/>
</dbReference>
<gene>
    <name evidence="2" type="ORF">H9L01_05160</name>
</gene>
<dbReference type="CDD" id="cd01646">
    <property type="entry name" value="RT_Bac_retron_I"/>
    <property type="match status" value="1"/>
</dbReference>
<accession>A0A7G9S1M3</accession>
<dbReference type="InterPro" id="IPR000477">
    <property type="entry name" value="RT_dom"/>
</dbReference>
<dbReference type="SUPFAM" id="SSF56747">
    <property type="entry name" value="Prim-pol domain"/>
    <property type="match status" value="1"/>
</dbReference>
<dbReference type="SUPFAM" id="SSF56672">
    <property type="entry name" value="DNA/RNA polymerases"/>
    <property type="match status" value="1"/>
</dbReference>
<feature type="domain" description="Reverse transcriptase" evidence="1">
    <location>
        <begin position="413"/>
        <end position="662"/>
    </location>
</feature>
<evidence type="ECO:0000313" key="3">
    <source>
        <dbReference type="Proteomes" id="UP000515928"/>
    </source>
</evidence>
<organism evidence="2 3">
    <name type="scientific">Erysipelothrix inopinata</name>
    <dbReference type="NCBI Taxonomy" id="225084"/>
    <lineage>
        <taxon>Bacteria</taxon>
        <taxon>Bacillati</taxon>
        <taxon>Bacillota</taxon>
        <taxon>Erysipelotrichia</taxon>
        <taxon>Erysipelotrichales</taxon>
        <taxon>Erysipelotrichaceae</taxon>
        <taxon>Erysipelothrix</taxon>
    </lineage>
</organism>
<evidence type="ECO:0000313" key="2">
    <source>
        <dbReference type="EMBL" id="QNN61748.1"/>
    </source>
</evidence>
<dbReference type="RefSeq" id="WP_187534941.1">
    <property type="nucleotide sequence ID" value="NZ_CP060715.1"/>
</dbReference>
<dbReference type="InterPro" id="IPR054347">
    <property type="entry name" value="TOTE_primase"/>
</dbReference>
<evidence type="ECO:0000259" key="1">
    <source>
        <dbReference type="PROSITE" id="PS50878"/>
    </source>
</evidence>
<dbReference type="Pfam" id="PF00078">
    <property type="entry name" value="RVT_1"/>
    <property type="match status" value="1"/>
</dbReference>
<dbReference type="Pfam" id="PF22548">
    <property type="entry name" value="AEP-TOTE"/>
    <property type="match status" value="1"/>
</dbReference>
<proteinExistence type="predicted"/>
<keyword evidence="3" id="KW-1185">Reference proteome</keyword>
<dbReference type="InterPro" id="IPR043502">
    <property type="entry name" value="DNA/RNA_pol_sf"/>
</dbReference>
<sequence length="830" mass="97989">MYRKISEKLYEKFVVNHMACAIQGKDGKYYTKYINVSSKIIESMLKSKSSMGIYQQLNGNVKWVCIDFDCKDKEYPNVELMYEEIVDDFIFKLDSLNISYLKEYSGRRGIHIWIIFDEFISKRDAYRIVSYLILDIKYDKEKYGIDLFPATPTSAGNKVGKQVKLPLSTHKMGNQSFFFENELDLKKEINIDEQSEILEKYTFQTPSQLIALLNEDSTNSQSVFKKHAIKSEKDTNISVFFREVYSILSELEPYERLFTKIKNGQLENVDYLVLYGTSTGFSSDDSFFEYLMEDNPLYNEEISRRKTNKIKQGYGILTLGSLFDRYCCKLSENLNPLDTAVDFFMRKTNDKYLMYITDIKTETEIDILSNISYTASKEKNYFFENDEVINPNIYIDFMKNQVRTNEFIVSDIEEICFGKNKHSENIEFYRYIRKEKDKDRQLVSLGYKDRILTTQLALNISYALNRFQNIKSFSYNINFSSKRYIFFNWFNSWKEYTKRINTYLEIPFFDDYALIQLDLKKFYENIDFITLSEKLNKLTVDDSVYYQLKYLVNYNEKLMYELTKSRKGVPQGPAYARIISELFIQLILDEALKNHSSSTVLRYVDDMCIICPKDDVDDMYNELKILLLKNGLPLNNNKTRIYYELSDLTEEEKRTINFGNKMSYEFNTSNENMLQTNEEKSDLISDKLSNYNIDDCSLLFSTSTDDYYKKMYFIRNAKSIFSEELGRGSTFMKIYAFLFSSDELVELCVKNKLFKNLKSESLNFSVFINHLFMFIDQDLISDKSLLLICESYLMKLDIDEVIVQNIDDLQTLNAIKKHVEMTAKEDVNYK</sequence>
<reference evidence="2 3" key="1">
    <citation type="submission" date="2020-08" db="EMBL/GenBank/DDBJ databases">
        <title>Genome sequence of Erysipelothrix inopinata DSM 15511T.</title>
        <authorList>
            <person name="Hyun D.-W."/>
            <person name="Bae J.-W."/>
        </authorList>
    </citation>
    <scope>NUCLEOTIDE SEQUENCE [LARGE SCALE GENOMIC DNA]</scope>
    <source>
        <strain evidence="2 3">DSM 15511</strain>
    </source>
</reference>
<protein>
    <recommendedName>
        <fullName evidence="1">Reverse transcriptase domain-containing protein</fullName>
    </recommendedName>
</protein>
<dbReference type="PROSITE" id="PS50878">
    <property type="entry name" value="RT_POL"/>
    <property type="match status" value="1"/>
</dbReference>
<dbReference type="AlphaFoldDB" id="A0A7G9S1M3"/>
<dbReference type="CDD" id="cd00525">
    <property type="entry name" value="AE_Prim_S_like"/>
    <property type="match status" value="1"/>
</dbReference>
<name>A0A7G9S1M3_9FIRM</name>